<keyword evidence="3 6" id="KW-0413">Isomerase</keyword>
<dbReference type="AlphaFoldDB" id="A0A1M4UDL4"/>
<feature type="chain" id="PRO_5013177602" description="peptidylprolyl isomerase" evidence="4">
    <location>
        <begin position="19"/>
        <end position="292"/>
    </location>
</feature>
<dbReference type="RefSeq" id="WP_073270440.1">
    <property type="nucleotide sequence ID" value="NZ_FQVA01000001.1"/>
</dbReference>
<evidence type="ECO:0000259" key="5">
    <source>
        <dbReference type="PROSITE" id="PS50072"/>
    </source>
</evidence>
<dbReference type="GO" id="GO:0003755">
    <property type="term" value="F:peptidyl-prolyl cis-trans isomerase activity"/>
    <property type="evidence" value="ECO:0007669"/>
    <property type="project" value="UniProtKB-KW"/>
</dbReference>
<dbReference type="Proteomes" id="UP000184170">
    <property type="component" value="Unassembled WGS sequence"/>
</dbReference>
<dbReference type="InterPro" id="IPR002130">
    <property type="entry name" value="Cyclophilin-type_PPIase_dom"/>
</dbReference>
<dbReference type="InterPro" id="IPR029000">
    <property type="entry name" value="Cyclophilin-like_dom_sf"/>
</dbReference>
<evidence type="ECO:0000256" key="3">
    <source>
        <dbReference type="ARBA" id="ARBA00023235"/>
    </source>
</evidence>
<dbReference type="PANTHER" id="PTHR43246">
    <property type="entry name" value="PEPTIDYL-PROLYL CIS-TRANS ISOMERASE CYP38, CHLOROPLASTIC"/>
    <property type="match status" value="1"/>
</dbReference>
<evidence type="ECO:0000256" key="4">
    <source>
        <dbReference type="SAM" id="SignalP"/>
    </source>
</evidence>
<evidence type="ECO:0000313" key="6">
    <source>
        <dbReference type="EMBL" id="SHE54660.1"/>
    </source>
</evidence>
<keyword evidence="2" id="KW-0697">Rotamase</keyword>
<protein>
    <recommendedName>
        <fullName evidence="1">peptidylprolyl isomerase</fullName>
        <ecNumber evidence="1">5.2.1.8</ecNumber>
    </recommendedName>
</protein>
<dbReference type="InterPro" id="IPR044665">
    <property type="entry name" value="E_coli_cyclophilin_A-like"/>
</dbReference>
<dbReference type="EC" id="5.2.1.8" evidence="1"/>
<feature type="domain" description="PPIase cyclophilin-type" evidence="5">
    <location>
        <begin position="52"/>
        <end position="229"/>
    </location>
</feature>
<dbReference type="STRING" id="494016.SAMN04487965_0126"/>
<dbReference type="Pfam" id="PF00160">
    <property type="entry name" value="Pro_isomerase"/>
    <property type="match status" value="1"/>
</dbReference>
<feature type="signal peptide" evidence="4">
    <location>
        <begin position="1"/>
        <end position="18"/>
    </location>
</feature>
<dbReference type="OrthoDB" id="9807797at2"/>
<evidence type="ECO:0000256" key="1">
    <source>
        <dbReference type="ARBA" id="ARBA00013194"/>
    </source>
</evidence>
<accession>A0A1M4UDL4</accession>
<dbReference type="SUPFAM" id="SSF50891">
    <property type="entry name" value="Cyclophilin-like"/>
    <property type="match status" value="1"/>
</dbReference>
<sequence length="292" mass="32218">MKRTIALFTLLLVPFAQAADPRPPSQIIAKAPAEHWRTVDTENMLYLDLERGRVVIELADAMAPAHAANIRALAREQFYDGLNVYRVIEGFVAQGGDQSGAKPVKHGKRTIPAEFSRKNVPAEHFTPLPGPDGYAPQSGFIDGFPAARDPATGESWLVHCNGAFAMAREQDIDSGGTEFYAVIGPAQRYLDRNTTVFGRVLEGIEVLQQLERGDKAGGILENPQNNRILRMRVAADVPQKERQQIEVLSTDSPSFAELIAARRNRPEDWFVARPNYVDVCSVGVPSRQKSSQ</sequence>
<keyword evidence="7" id="KW-1185">Reference proteome</keyword>
<proteinExistence type="predicted"/>
<dbReference type="PROSITE" id="PS50072">
    <property type="entry name" value="CSA_PPIASE_2"/>
    <property type="match status" value="1"/>
</dbReference>
<dbReference type="Gene3D" id="2.40.100.10">
    <property type="entry name" value="Cyclophilin-like"/>
    <property type="match status" value="1"/>
</dbReference>
<organism evidence="6 7">
    <name type="scientific">Microbulbifer donghaiensis</name>
    <dbReference type="NCBI Taxonomy" id="494016"/>
    <lineage>
        <taxon>Bacteria</taxon>
        <taxon>Pseudomonadati</taxon>
        <taxon>Pseudomonadota</taxon>
        <taxon>Gammaproteobacteria</taxon>
        <taxon>Cellvibrionales</taxon>
        <taxon>Microbulbiferaceae</taxon>
        <taxon>Microbulbifer</taxon>
    </lineage>
</organism>
<keyword evidence="4" id="KW-0732">Signal</keyword>
<evidence type="ECO:0000313" key="7">
    <source>
        <dbReference type="Proteomes" id="UP000184170"/>
    </source>
</evidence>
<reference evidence="7" key="1">
    <citation type="submission" date="2016-11" db="EMBL/GenBank/DDBJ databases">
        <authorList>
            <person name="Varghese N."/>
            <person name="Submissions S."/>
        </authorList>
    </citation>
    <scope>NUCLEOTIDE SEQUENCE [LARGE SCALE GENOMIC DNA]</scope>
    <source>
        <strain evidence="7">CGMCC 1.7063</strain>
    </source>
</reference>
<evidence type="ECO:0000256" key="2">
    <source>
        <dbReference type="ARBA" id="ARBA00023110"/>
    </source>
</evidence>
<gene>
    <name evidence="6" type="ORF">SAMN04487965_0126</name>
</gene>
<name>A0A1M4UDL4_9GAMM</name>
<dbReference type="EMBL" id="FQVA01000001">
    <property type="protein sequence ID" value="SHE54660.1"/>
    <property type="molecule type" value="Genomic_DNA"/>
</dbReference>